<evidence type="ECO:0000256" key="2">
    <source>
        <dbReference type="ARBA" id="ARBA00022475"/>
    </source>
</evidence>
<dbReference type="InterPro" id="IPR050482">
    <property type="entry name" value="Sensor_HK_TwoCompSys"/>
</dbReference>
<feature type="region of interest" description="Disordered" evidence="9">
    <location>
        <begin position="1"/>
        <end position="43"/>
    </location>
</feature>
<dbReference type="AlphaFoldDB" id="A0A7Z0VNP2"/>
<evidence type="ECO:0000313" key="12">
    <source>
        <dbReference type="Proteomes" id="UP000094769"/>
    </source>
</evidence>
<dbReference type="InterPro" id="IPR003594">
    <property type="entry name" value="HATPase_dom"/>
</dbReference>
<dbReference type="Gene3D" id="3.30.565.10">
    <property type="entry name" value="Histidine kinase-like ATPase, C-terminal domain"/>
    <property type="match status" value="1"/>
</dbReference>
<name>A0A7Z0VNP2_9GAMM</name>
<keyword evidence="3 11" id="KW-0808">Transferase</keyword>
<evidence type="ECO:0000256" key="9">
    <source>
        <dbReference type="SAM" id="MobiDB-lite"/>
    </source>
</evidence>
<dbReference type="SMART" id="SM00387">
    <property type="entry name" value="HATPase_c"/>
    <property type="match status" value="1"/>
</dbReference>
<dbReference type="Pfam" id="PF07730">
    <property type="entry name" value="HisKA_3"/>
    <property type="match status" value="1"/>
</dbReference>
<dbReference type="InterPro" id="IPR005467">
    <property type="entry name" value="His_kinase_dom"/>
</dbReference>
<feature type="compositionally biased region" description="Low complexity" evidence="9">
    <location>
        <begin position="23"/>
        <end position="35"/>
    </location>
</feature>
<protein>
    <submittedName>
        <fullName evidence="11">Oxygen sensor histidine kinase NreB</fullName>
        <ecNumber evidence="11">2.7.13.3</ecNumber>
    </submittedName>
</protein>
<keyword evidence="4" id="KW-0812">Transmembrane</keyword>
<evidence type="ECO:0000256" key="6">
    <source>
        <dbReference type="ARBA" id="ARBA00022989"/>
    </source>
</evidence>
<evidence type="ECO:0000256" key="3">
    <source>
        <dbReference type="ARBA" id="ARBA00022679"/>
    </source>
</evidence>
<dbReference type="RefSeq" id="WP_083220519.1">
    <property type="nucleotide sequence ID" value="NZ_MARB01000003.1"/>
</dbReference>
<dbReference type="InterPro" id="IPR036890">
    <property type="entry name" value="HATPase_C_sf"/>
</dbReference>
<feature type="domain" description="Histidine kinase" evidence="10">
    <location>
        <begin position="43"/>
        <end position="246"/>
    </location>
</feature>
<accession>A0A7Z0VNP2</accession>
<evidence type="ECO:0000256" key="1">
    <source>
        <dbReference type="ARBA" id="ARBA00004651"/>
    </source>
</evidence>
<keyword evidence="6" id="KW-1133">Transmembrane helix</keyword>
<evidence type="ECO:0000313" key="11">
    <source>
        <dbReference type="EMBL" id="ODJ88965.1"/>
    </source>
</evidence>
<sequence length="252" mass="27777">MSVAKKNTIRHAFTHSQLPDTNKISSRQKSSSSSSIDEEERKRLSRELHDGLGQLLTTIGLQVKQCLNHYDSNSFPSLSPHDHKASLQQISTMVKEAIGEVRSICSAIRPSILDDLGVLAAISWQCRQISQASPSLKIVTDYRIEENQIAVAYRTAIYRIVQESLNNALKYSHASRIGVTLSLQDESVHLSVIDNGIGFDIASIHEGLGLGLMSMRERVESVNGKLEIAAAVNSGVEIQAYFPLRTMTLCDT</sequence>
<reference evidence="11 12" key="1">
    <citation type="submission" date="2016-06" db="EMBL/GenBank/DDBJ databases">
        <title>Genome sequence of endosymbiont of Candidatus Endolucinida thiodiazotropha.</title>
        <authorList>
            <person name="Poehlein A."/>
            <person name="Koenig S."/>
            <person name="Heiden S.E."/>
            <person name="Thuermer A."/>
            <person name="Voget S."/>
            <person name="Daniel R."/>
            <person name="Markert S."/>
            <person name="Gros O."/>
            <person name="Schweder T."/>
        </authorList>
    </citation>
    <scope>NUCLEOTIDE SEQUENCE [LARGE SCALE GENOMIC DNA]</scope>
    <source>
        <strain evidence="11 12">COS</strain>
    </source>
</reference>
<organism evidence="11 12">
    <name type="scientific">Candidatus Thiodiazotropha endolucinida</name>
    <dbReference type="NCBI Taxonomy" id="1655433"/>
    <lineage>
        <taxon>Bacteria</taxon>
        <taxon>Pseudomonadati</taxon>
        <taxon>Pseudomonadota</taxon>
        <taxon>Gammaproteobacteria</taxon>
        <taxon>Chromatiales</taxon>
        <taxon>Sedimenticolaceae</taxon>
        <taxon>Candidatus Thiodiazotropha</taxon>
    </lineage>
</organism>
<evidence type="ECO:0000256" key="4">
    <source>
        <dbReference type="ARBA" id="ARBA00022692"/>
    </source>
</evidence>
<dbReference type="PANTHER" id="PTHR24421:SF37">
    <property type="entry name" value="SENSOR HISTIDINE KINASE NARS"/>
    <property type="match status" value="1"/>
</dbReference>
<evidence type="ECO:0000256" key="8">
    <source>
        <dbReference type="ARBA" id="ARBA00023136"/>
    </source>
</evidence>
<dbReference type="InterPro" id="IPR011712">
    <property type="entry name" value="Sig_transdc_His_kin_sub3_dim/P"/>
</dbReference>
<dbReference type="SUPFAM" id="SSF55874">
    <property type="entry name" value="ATPase domain of HSP90 chaperone/DNA topoisomerase II/histidine kinase"/>
    <property type="match status" value="1"/>
</dbReference>
<gene>
    <name evidence="11" type="primary">nreB_1</name>
    <name evidence="11" type="ORF">CODIS_05760</name>
</gene>
<comment type="subcellular location">
    <subcellularLocation>
        <location evidence="1">Cell membrane</location>
        <topology evidence="1">Multi-pass membrane protein</topology>
    </subcellularLocation>
</comment>
<dbReference type="GO" id="GO:0046983">
    <property type="term" value="F:protein dimerization activity"/>
    <property type="evidence" value="ECO:0007669"/>
    <property type="project" value="InterPro"/>
</dbReference>
<dbReference type="EC" id="2.7.13.3" evidence="11"/>
<evidence type="ECO:0000256" key="7">
    <source>
        <dbReference type="ARBA" id="ARBA00023012"/>
    </source>
</evidence>
<dbReference type="Pfam" id="PF02518">
    <property type="entry name" value="HATPase_c"/>
    <property type="match status" value="1"/>
</dbReference>
<keyword evidence="8" id="KW-0472">Membrane</keyword>
<dbReference type="GO" id="GO:0005886">
    <property type="term" value="C:plasma membrane"/>
    <property type="evidence" value="ECO:0007669"/>
    <property type="project" value="UniProtKB-SubCell"/>
</dbReference>
<keyword evidence="2" id="KW-1003">Cell membrane</keyword>
<dbReference type="GO" id="GO:0000155">
    <property type="term" value="F:phosphorelay sensor kinase activity"/>
    <property type="evidence" value="ECO:0007669"/>
    <property type="project" value="InterPro"/>
</dbReference>
<dbReference type="OrthoDB" id="9797605at2"/>
<dbReference type="CDD" id="cd16917">
    <property type="entry name" value="HATPase_UhpB-NarQ-NarX-like"/>
    <property type="match status" value="1"/>
</dbReference>
<dbReference type="Gene3D" id="1.20.5.1930">
    <property type="match status" value="1"/>
</dbReference>
<keyword evidence="12" id="KW-1185">Reference proteome</keyword>
<evidence type="ECO:0000259" key="10">
    <source>
        <dbReference type="PROSITE" id="PS50109"/>
    </source>
</evidence>
<dbReference type="PANTHER" id="PTHR24421">
    <property type="entry name" value="NITRATE/NITRITE SENSOR PROTEIN NARX-RELATED"/>
    <property type="match status" value="1"/>
</dbReference>
<proteinExistence type="predicted"/>
<dbReference type="EMBL" id="MARB01000003">
    <property type="protein sequence ID" value="ODJ88965.1"/>
    <property type="molecule type" value="Genomic_DNA"/>
</dbReference>
<evidence type="ECO:0000256" key="5">
    <source>
        <dbReference type="ARBA" id="ARBA00022777"/>
    </source>
</evidence>
<comment type="caution">
    <text evidence="11">The sequence shown here is derived from an EMBL/GenBank/DDBJ whole genome shotgun (WGS) entry which is preliminary data.</text>
</comment>
<dbReference type="Proteomes" id="UP000094769">
    <property type="component" value="Unassembled WGS sequence"/>
</dbReference>
<dbReference type="PROSITE" id="PS50109">
    <property type="entry name" value="HIS_KIN"/>
    <property type="match status" value="1"/>
</dbReference>
<keyword evidence="7" id="KW-0902">Two-component regulatory system</keyword>
<keyword evidence="5 11" id="KW-0418">Kinase</keyword>